<evidence type="ECO:0000313" key="3">
    <source>
        <dbReference type="Proteomes" id="UP000013782"/>
    </source>
</evidence>
<dbReference type="HOGENOM" id="CLU_2287168_0_0_9"/>
<dbReference type="Proteomes" id="UP000013782">
    <property type="component" value="Unassembled WGS sequence"/>
</dbReference>
<organism evidence="2 3">
    <name type="scientific">Enterococcus pallens ATCC BAA-351</name>
    <dbReference type="NCBI Taxonomy" id="1158607"/>
    <lineage>
        <taxon>Bacteria</taxon>
        <taxon>Bacillati</taxon>
        <taxon>Bacillota</taxon>
        <taxon>Bacilli</taxon>
        <taxon>Lactobacillales</taxon>
        <taxon>Enterococcaceae</taxon>
        <taxon>Enterococcus</taxon>
    </lineage>
</organism>
<dbReference type="EMBL" id="AJAQ01000035">
    <property type="protein sequence ID" value="EOH91021.1"/>
    <property type="molecule type" value="Genomic_DNA"/>
</dbReference>
<feature type="transmembrane region" description="Helical" evidence="1">
    <location>
        <begin position="50"/>
        <end position="69"/>
    </location>
</feature>
<protein>
    <submittedName>
        <fullName evidence="2">Uncharacterized protein</fullName>
    </submittedName>
</protein>
<keyword evidence="3" id="KW-1185">Reference proteome</keyword>
<evidence type="ECO:0000256" key="1">
    <source>
        <dbReference type="SAM" id="Phobius"/>
    </source>
</evidence>
<evidence type="ECO:0000313" key="2">
    <source>
        <dbReference type="EMBL" id="EOH91021.1"/>
    </source>
</evidence>
<name>R2SDU2_9ENTE</name>
<gene>
    <name evidence="2" type="ORF">UAU_03560</name>
</gene>
<keyword evidence="1" id="KW-0812">Transmembrane</keyword>
<comment type="caution">
    <text evidence="2">The sequence shown here is derived from an EMBL/GenBank/DDBJ whole genome shotgun (WGS) entry which is preliminary data.</text>
</comment>
<dbReference type="RefSeq" id="WP_010758534.1">
    <property type="nucleotide sequence ID" value="NZ_ASWD01000004.1"/>
</dbReference>
<feature type="transmembrane region" description="Helical" evidence="1">
    <location>
        <begin position="12"/>
        <end position="38"/>
    </location>
</feature>
<sequence length="101" mass="11628">METIKKWLGVPFVLSLFLYVLSSDLKVFPSALLSIAFFGFYITKWKNSKILKFIIVIFVVITFGLGMYYSDGLVSKLFDLIWCALTLELFLESKQEIAQNN</sequence>
<reference evidence="2 3" key="1">
    <citation type="submission" date="2013-02" db="EMBL/GenBank/DDBJ databases">
        <title>The Genome Sequence of Enterococcus pallens BAA-351.</title>
        <authorList>
            <consortium name="The Broad Institute Genome Sequencing Platform"/>
            <consortium name="The Broad Institute Genome Sequencing Center for Infectious Disease"/>
            <person name="Earl A.M."/>
            <person name="Gilmore M.S."/>
            <person name="Lebreton F."/>
            <person name="Walker B."/>
            <person name="Young S.K."/>
            <person name="Zeng Q."/>
            <person name="Gargeya S."/>
            <person name="Fitzgerald M."/>
            <person name="Haas B."/>
            <person name="Abouelleil A."/>
            <person name="Alvarado L."/>
            <person name="Arachchi H.M."/>
            <person name="Berlin A.M."/>
            <person name="Chapman S.B."/>
            <person name="Dewar J."/>
            <person name="Goldberg J."/>
            <person name="Griggs A."/>
            <person name="Gujja S."/>
            <person name="Hansen M."/>
            <person name="Howarth C."/>
            <person name="Imamovic A."/>
            <person name="Larimer J."/>
            <person name="McCowan C."/>
            <person name="Murphy C."/>
            <person name="Neiman D."/>
            <person name="Pearson M."/>
            <person name="Priest M."/>
            <person name="Roberts A."/>
            <person name="Saif S."/>
            <person name="Shea T."/>
            <person name="Sisk P."/>
            <person name="Sykes S."/>
            <person name="Wortman J."/>
            <person name="Nusbaum C."/>
            <person name="Birren B."/>
        </authorList>
    </citation>
    <scope>NUCLEOTIDE SEQUENCE [LARGE SCALE GENOMIC DNA]</scope>
    <source>
        <strain evidence="2 3">ATCC BAA-351</strain>
    </source>
</reference>
<keyword evidence="1" id="KW-1133">Transmembrane helix</keyword>
<keyword evidence="1" id="KW-0472">Membrane</keyword>
<proteinExistence type="predicted"/>
<dbReference type="AlphaFoldDB" id="R2SDU2"/>
<accession>R2SDU2</accession>